<feature type="region of interest" description="Disordered" evidence="1">
    <location>
        <begin position="176"/>
        <end position="224"/>
    </location>
</feature>
<dbReference type="Proteomes" id="UP000749646">
    <property type="component" value="Unassembled WGS sequence"/>
</dbReference>
<proteinExistence type="predicted"/>
<dbReference type="AlphaFoldDB" id="A0A9P6J5M7"/>
<evidence type="ECO:0000313" key="3">
    <source>
        <dbReference type="Proteomes" id="UP000749646"/>
    </source>
</evidence>
<feature type="region of interest" description="Disordered" evidence="1">
    <location>
        <begin position="259"/>
        <end position="285"/>
    </location>
</feature>
<name>A0A9P6J5M7_9FUNG</name>
<accession>A0A9P6J5M7</accession>
<gene>
    <name evidence="2" type="ORF">BGZ65_006535</name>
</gene>
<comment type="caution">
    <text evidence="2">The sequence shown here is derived from an EMBL/GenBank/DDBJ whole genome shotgun (WGS) entry which is preliminary data.</text>
</comment>
<sequence length="285" mass="31354">MFKFHLMKAQISASSLAWFRLRMKTRTRSWTESRALNFIFMEDFLEQCFDSNMVEELSKKSITVEDKDSKVASFVEDDPEEVFVEESHRKRRAEEAEGFFFSVCRRWHHGTVQAGFVGLSAIPAGVPHVLQGLDRRVVLALAKAVEKLPKPVPNNFSSTHIVPLVRGEGIWNARHDRRQGAQRSDRGVSALIDGPTDGVPGGSGQVGRVEASPVGAPGRQSDASTLWAVPWPGSASVPAPDIEAPASLDWDALSRVVQVNSDPVRPQKGDEQSENSPTAISLEQA</sequence>
<feature type="compositionally biased region" description="Polar residues" evidence="1">
    <location>
        <begin position="274"/>
        <end position="285"/>
    </location>
</feature>
<organism evidence="2 3">
    <name type="scientific">Modicella reniformis</name>
    <dbReference type="NCBI Taxonomy" id="1440133"/>
    <lineage>
        <taxon>Eukaryota</taxon>
        <taxon>Fungi</taxon>
        <taxon>Fungi incertae sedis</taxon>
        <taxon>Mucoromycota</taxon>
        <taxon>Mortierellomycotina</taxon>
        <taxon>Mortierellomycetes</taxon>
        <taxon>Mortierellales</taxon>
        <taxon>Mortierellaceae</taxon>
        <taxon>Modicella</taxon>
    </lineage>
</organism>
<dbReference type="EMBL" id="JAAAHW010006332">
    <property type="protein sequence ID" value="KAF9963011.1"/>
    <property type="molecule type" value="Genomic_DNA"/>
</dbReference>
<protein>
    <submittedName>
        <fullName evidence="2">Uncharacterized protein</fullName>
    </submittedName>
</protein>
<evidence type="ECO:0000313" key="2">
    <source>
        <dbReference type="EMBL" id="KAF9963011.1"/>
    </source>
</evidence>
<evidence type="ECO:0000256" key="1">
    <source>
        <dbReference type="SAM" id="MobiDB-lite"/>
    </source>
</evidence>
<keyword evidence="3" id="KW-1185">Reference proteome</keyword>
<reference evidence="2" key="1">
    <citation type="journal article" date="2020" name="Fungal Divers.">
        <title>Resolving the Mortierellaceae phylogeny through synthesis of multi-gene phylogenetics and phylogenomics.</title>
        <authorList>
            <person name="Vandepol N."/>
            <person name="Liber J."/>
            <person name="Desiro A."/>
            <person name="Na H."/>
            <person name="Kennedy M."/>
            <person name="Barry K."/>
            <person name="Grigoriev I.V."/>
            <person name="Miller A.N."/>
            <person name="O'Donnell K."/>
            <person name="Stajich J.E."/>
            <person name="Bonito G."/>
        </authorList>
    </citation>
    <scope>NUCLEOTIDE SEQUENCE</scope>
    <source>
        <strain evidence="2">MES-2147</strain>
    </source>
</reference>